<keyword evidence="2" id="KW-0812">Transmembrane</keyword>
<dbReference type="PANTHER" id="PTHR38122:SF1">
    <property type="entry name" value="GLYCOPROTEIN X"/>
    <property type="match status" value="1"/>
</dbReference>
<keyword evidence="2" id="KW-1133">Transmembrane helix</keyword>
<dbReference type="Proteomes" id="UP001281003">
    <property type="component" value="Unassembled WGS sequence"/>
</dbReference>
<feature type="transmembrane region" description="Helical" evidence="2">
    <location>
        <begin position="172"/>
        <end position="195"/>
    </location>
</feature>
<keyword evidence="4" id="KW-1185">Reference proteome</keyword>
<evidence type="ECO:0000256" key="2">
    <source>
        <dbReference type="SAM" id="Phobius"/>
    </source>
</evidence>
<comment type="caution">
    <text evidence="3">The sequence shown here is derived from an EMBL/GenBank/DDBJ whole genome shotgun (WGS) entry which is preliminary data.</text>
</comment>
<dbReference type="EMBL" id="JAUTDP010000008">
    <property type="protein sequence ID" value="KAK3396979.1"/>
    <property type="molecule type" value="Genomic_DNA"/>
</dbReference>
<sequence>MQGASSLRLGRRVGVTAREDVPLPVECYLSCNIAYRTAEDVGETDASCPEDSEFMTNYNICYSCLMAKSRDFKLSVKEYLEPTFSRYISYCQAKTASAIDPTWYTTTEILVRATYTNKDGPTEPAVALAYTTVLRSDWTGFMTSTSSSASPAATSITDSSSGNGSSNSLAPWVWAIIGAVVALGIIGLGILLFLYKRGKLSFLKRKGKSGKTTSGHELDGDSAWRSGDKPELHGETAVAAPTEKQINELYTESGTEPRELDSSVRPVELAVGDGGMRPEVFELPAEYNYGGGEVVENGNANQTKGGPGETRQ</sequence>
<evidence type="ECO:0000313" key="4">
    <source>
        <dbReference type="Proteomes" id="UP001281003"/>
    </source>
</evidence>
<name>A0AAE0PBN5_SORBR</name>
<dbReference type="AlphaFoldDB" id="A0AAE0PBN5"/>
<reference evidence="3" key="2">
    <citation type="submission" date="2023-07" db="EMBL/GenBank/DDBJ databases">
        <authorList>
            <consortium name="Lawrence Berkeley National Laboratory"/>
            <person name="Haridas S."/>
            <person name="Hensen N."/>
            <person name="Bonometti L."/>
            <person name="Westerberg I."/>
            <person name="Brannstrom I.O."/>
            <person name="Guillou S."/>
            <person name="Cros-Aarteil S."/>
            <person name="Calhoun S."/>
            <person name="Kuo A."/>
            <person name="Mondo S."/>
            <person name="Pangilinan J."/>
            <person name="Riley R."/>
            <person name="LaButti K."/>
            <person name="Andreopoulos B."/>
            <person name="Lipzen A."/>
            <person name="Chen C."/>
            <person name="Yanf M."/>
            <person name="Daum C."/>
            <person name="Ng V."/>
            <person name="Clum A."/>
            <person name="Steindorff A."/>
            <person name="Ohm R."/>
            <person name="Martin F."/>
            <person name="Silar P."/>
            <person name="Natvig D."/>
            <person name="Lalanne C."/>
            <person name="Gautier V."/>
            <person name="Ament-velasquez S.L."/>
            <person name="Kruys A."/>
            <person name="Hutchinson M.I."/>
            <person name="Powell A.J."/>
            <person name="Barry K."/>
            <person name="Miller A.N."/>
            <person name="Grigoriev I.V."/>
            <person name="Debuchy R."/>
            <person name="Gladieux P."/>
            <person name="Thoren M.H."/>
            <person name="Johannesson H."/>
        </authorList>
    </citation>
    <scope>NUCLEOTIDE SEQUENCE</scope>
    <source>
        <strain evidence="3">FGSC 1904</strain>
    </source>
</reference>
<dbReference type="PANTHER" id="PTHR38122">
    <property type="entry name" value="GLYCOPROTEIN X"/>
    <property type="match status" value="1"/>
</dbReference>
<organism evidence="3 4">
    <name type="scientific">Sordaria brevicollis</name>
    <dbReference type="NCBI Taxonomy" id="83679"/>
    <lineage>
        <taxon>Eukaryota</taxon>
        <taxon>Fungi</taxon>
        <taxon>Dikarya</taxon>
        <taxon>Ascomycota</taxon>
        <taxon>Pezizomycotina</taxon>
        <taxon>Sordariomycetes</taxon>
        <taxon>Sordariomycetidae</taxon>
        <taxon>Sordariales</taxon>
        <taxon>Sordariaceae</taxon>
        <taxon>Sordaria</taxon>
    </lineage>
</organism>
<protein>
    <submittedName>
        <fullName evidence="3">Uncharacterized protein</fullName>
    </submittedName>
</protein>
<evidence type="ECO:0000256" key="1">
    <source>
        <dbReference type="SAM" id="MobiDB-lite"/>
    </source>
</evidence>
<proteinExistence type="predicted"/>
<keyword evidence="2" id="KW-0472">Membrane</keyword>
<feature type="region of interest" description="Disordered" evidence="1">
    <location>
        <begin position="143"/>
        <end position="165"/>
    </location>
</feature>
<accession>A0AAE0PBN5</accession>
<gene>
    <name evidence="3" type="ORF">B0T20DRAFT_246481</name>
</gene>
<feature type="region of interest" description="Disordered" evidence="1">
    <location>
        <begin position="289"/>
        <end position="312"/>
    </location>
</feature>
<feature type="region of interest" description="Disordered" evidence="1">
    <location>
        <begin position="206"/>
        <end position="234"/>
    </location>
</feature>
<evidence type="ECO:0000313" key="3">
    <source>
        <dbReference type="EMBL" id="KAK3396979.1"/>
    </source>
</evidence>
<reference evidence="3" key="1">
    <citation type="journal article" date="2023" name="Mol. Phylogenet. Evol.">
        <title>Genome-scale phylogeny and comparative genomics of the fungal order Sordariales.</title>
        <authorList>
            <person name="Hensen N."/>
            <person name="Bonometti L."/>
            <person name="Westerberg I."/>
            <person name="Brannstrom I.O."/>
            <person name="Guillou S."/>
            <person name="Cros-Aarteil S."/>
            <person name="Calhoun S."/>
            <person name="Haridas S."/>
            <person name="Kuo A."/>
            <person name="Mondo S."/>
            <person name="Pangilinan J."/>
            <person name="Riley R."/>
            <person name="LaButti K."/>
            <person name="Andreopoulos B."/>
            <person name="Lipzen A."/>
            <person name="Chen C."/>
            <person name="Yan M."/>
            <person name="Daum C."/>
            <person name="Ng V."/>
            <person name="Clum A."/>
            <person name="Steindorff A."/>
            <person name="Ohm R.A."/>
            <person name="Martin F."/>
            <person name="Silar P."/>
            <person name="Natvig D.O."/>
            <person name="Lalanne C."/>
            <person name="Gautier V."/>
            <person name="Ament-Velasquez S.L."/>
            <person name="Kruys A."/>
            <person name="Hutchinson M.I."/>
            <person name="Powell A.J."/>
            <person name="Barry K."/>
            <person name="Miller A.N."/>
            <person name="Grigoriev I.V."/>
            <person name="Debuchy R."/>
            <person name="Gladieux P."/>
            <person name="Hiltunen Thoren M."/>
            <person name="Johannesson H."/>
        </authorList>
    </citation>
    <scope>NUCLEOTIDE SEQUENCE</scope>
    <source>
        <strain evidence="3">FGSC 1904</strain>
    </source>
</reference>